<dbReference type="PANTHER" id="PTHR38795:SF1">
    <property type="entry name" value="DUF6604 DOMAIN-CONTAINING PROTEIN"/>
    <property type="match status" value="1"/>
</dbReference>
<feature type="region of interest" description="Disordered" evidence="1">
    <location>
        <begin position="327"/>
        <end position="349"/>
    </location>
</feature>
<organism evidence="3 4">
    <name type="scientific">Colletotrichum spinosum</name>
    <dbReference type="NCBI Taxonomy" id="1347390"/>
    <lineage>
        <taxon>Eukaryota</taxon>
        <taxon>Fungi</taxon>
        <taxon>Dikarya</taxon>
        <taxon>Ascomycota</taxon>
        <taxon>Pezizomycotina</taxon>
        <taxon>Sordariomycetes</taxon>
        <taxon>Hypocreomycetidae</taxon>
        <taxon>Glomerellales</taxon>
        <taxon>Glomerellaceae</taxon>
        <taxon>Colletotrichum</taxon>
        <taxon>Colletotrichum orbiculare species complex</taxon>
    </lineage>
</organism>
<proteinExistence type="predicted"/>
<comment type="caution">
    <text evidence="3">The sequence shown here is derived from an EMBL/GenBank/DDBJ whole genome shotgun (WGS) entry which is preliminary data.</text>
</comment>
<evidence type="ECO:0000313" key="4">
    <source>
        <dbReference type="Proteomes" id="UP000295083"/>
    </source>
</evidence>
<reference evidence="3 4" key="1">
    <citation type="submission" date="2018-11" db="EMBL/GenBank/DDBJ databases">
        <title>Genome sequence and assembly of Colletotrichum spinosum.</title>
        <authorList>
            <person name="Gan P."/>
            <person name="Shirasu K."/>
        </authorList>
    </citation>
    <scope>NUCLEOTIDE SEQUENCE [LARGE SCALE GENOMIC DNA]</scope>
    <source>
        <strain evidence="3 4">CBS 515.97</strain>
    </source>
</reference>
<protein>
    <recommendedName>
        <fullName evidence="2">DUF6604 domain-containing protein</fullName>
    </recommendedName>
</protein>
<sequence length="778" mass="88062">MDALQDLYDSYKESTKYALSWIWINHQPDMRDTSRNTFRDTGEILHAARLLRSRETVVPDSVLSALAKAVKDRRKALEIFRDTQTSLAKDATSDRKHGVFVNRLNEVLQILMPLRAAKMQGTALPDDFKPAARPINRFAGLSSISDDEASSSGPGPSSDAFKPNTVTEKSQVEADAQREPEHRLEDDELGGRIELSYVVNEWDRRVEYVSDCWKQAAKGSIPVAMATWMTNLTFTDTIGLLEWSIPTIAKDHAELMTKFESHGRRGRLLRSDSFLDFVDPVRGQLSPGKGLTEDERQVHRESGRCSCKGKYVDVDLVDRQDPSAYIQRPTRQRESGSDDPGTDKFVIGDDPAKDDEVFRLLNESIRQLAHHGRGMEALEAVCCGTMMSEPLMQVFQWALEKTDEGLTMTLVFGFEVLLEAAKGFRWPDEHEENLRNPRLEALKFAGTLRDAILRSIRILSHRNAAGKVSFEHQADHLQTVVDAIDEFRRERRFDLYYQNPWTAGCHSLTLLNVAFRQGVNLVVNNGIVGCVLHLYHALRTADDEPIDAIPVFDYLCQVFKEHLFLGSFPANNYSAHFRRTRGKGWQQNQEMLSMFGGHLAMPLPTSVRHGQPDLQHLSVLHDTLVRNYSLPQHFLVSVEDGRDHRAARSRRRVRDAQSKLRGREFGKLADGVRTAVQPELDGATPIVMVDFFGVFDTCARILAYIAEFAMDFEACGFYQTGASLGFLVVDMHLFLISGALKANPCKKKVKATSSWMLLKRLFLVAVKKREVSDFLWQM</sequence>
<feature type="region of interest" description="Disordered" evidence="1">
    <location>
        <begin position="144"/>
        <end position="187"/>
    </location>
</feature>
<feature type="compositionally biased region" description="Basic and acidic residues" evidence="1">
    <location>
        <begin position="170"/>
        <end position="187"/>
    </location>
</feature>
<feature type="compositionally biased region" description="Low complexity" evidence="1">
    <location>
        <begin position="150"/>
        <end position="160"/>
    </location>
</feature>
<dbReference type="InterPro" id="IPR046539">
    <property type="entry name" value="DUF6604"/>
</dbReference>
<evidence type="ECO:0000256" key="1">
    <source>
        <dbReference type="SAM" id="MobiDB-lite"/>
    </source>
</evidence>
<keyword evidence="4" id="KW-1185">Reference proteome</keyword>
<dbReference type="EMBL" id="QAPG01001807">
    <property type="protein sequence ID" value="TDZ27677.1"/>
    <property type="molecule type" value="Genomic_DNA"/>
</dbReference>
<evidence type="ECO:0000259" key="2">
    <source>
        <dbReference type="Pfam" id="PF20253"/>
    </source>
</evidence>
<name>A0A4R8PQ24_9PEZI</name>
<accession>A0A4R8PQ24</accession>
<dbReference type="AlphaFoldDB" id="A0A4R8PQ24"/>
<gene>
    <name evidence="3" type="ORF">C8035_v009456</name>
</gene>
<dbReference type="Pfam" id="PF20253">
    <property type="entry name" value="DUF6604"/>
    <property type="match status" value="1"/>
</dbReference>
<feature type="domain" description="DUF6604" evidence="2">
    <location>
        <begin position="11"/>
        <end position="234"/>
    </location>
</feature>
<dbReference type="PANTHER" id="PTHR38795">
    <property type="entry name" value="DUF6604 DOMAIN-CONTAINING PROTEIN"/>
    <property type="match status" value="1"/>
</dbReference>
<evidence type="ECO:0000313" key="3">
    <source>
        <dbReference type="EMBL" id="TDZ27677.1"/>
    </source>
</evidence>
<dbReference type="Proteomes" id="UP000295083">
    <property type="component" value="Unassembled WGS sequence"/>
</dbReference>